<reference evidence="1 2" key="1">
    <citation type="journal article" date="2018" name="Elife">
        <title>Functional genomics of lipid metabolism in the oleaginous yeast Rhodosporidium toruloides.</title>
        <authorList>
            <person name="Coradetti S.T."/>
            <person name="Pinel D."/>
            <person name="Geiselman G."/>
            <person name="Ito M."/>
            <person name="Mondo S."/>
            <person name="Reilly M.C."/>
            <person name="Cheng Y.F."/>
            <person name="Bauer S."/>
            <person name="Grigoriev I."/>
            <person name="Gladden J.M."/>
            <person name="Simmons B.A."/>
            <person name="Brem R."/>
            <person name="Arkin A.P."/>
            <person name="Skerker J.M."/>
        </authorList>
    </citation>
    <scope>NUCLEOTIDE SEQUENCE [LARGE SCALE GENOMIC DNA]</scope>
    <source>
        <strain evidence="1 2">NBRC 0880</strain>
    </source>
</reference>
<protein>
    <submittedName>
        <fullName evidence="1">Uncharacterized protein</fullName>
    </submittedName>
</protein>
<name>A0A2T0A6P1_RHOTO</name>
<dbReference type="OrthoDB" id="10502724at2759"/>
<dbReference type="AlphaFoldDB" id="A0A2T0A6P1"/>
<accession>A0A2T0A6P1</accession>
<organism evidence="1 2">
    <name type="scientific">Rhodotorula toruloides</name>
    <name type="common">Yeast</name>
    <name type="synonym">Rhodosporidium toruloides</name>
    <dbReference type="NCBI Taxonomy" id="5286"/>
    <lineage>
        <taxon>Eukaryota</taxon>
        <taxon>Fungi</taxon>
        <taxon>Dikarya</taxon>
        <taxon>Basidiomycota</taxon>
        <taxon>Pucciniomycotina</taxon>
        <taxon>Microbotryomycetes</taxon>
        <taxon>Sporidiobolales</taxon>
        <taxon>Sporidiobolaceae</taxon>
        <taxon>Rhodotorula</taxon>
    </lineage>
</organism>
<gene>
    <name evidence="1" type="ORF">AAT19DRAFT_15261</name>
</gene>
<dbReference type="Proteomes" id="UP000239560">
    <property type="component" value="Unassembled WGS sequence"/>
</dbReference>
<proteinExistence type="predicted"/>
<dbReference type="EMBL" id="LCTV02000007">
    <property type="protein sequence ID" value="PRQ73694.1"/>
    <property type="molecule type" value="Genomic_DNA"/>
</dbReference>
<comment type="caution">
    <text evidence="1">The sequence shown here is derived from an EMBL/GenBank/DDBJ whole genome shotgun (WGS) entry which is preliminary data.</text>
</comment>
<evidence type="ECO:0000313" key="2">
    <source>
        <dbReference type="Proteomes" id="UP000239560"/>
    </source>
</evidence>
<sequence>MAQRILRLLRQSLGKRREERATGDVEAEEGGSGALYCPSLHSGASTAPQTVLPILIPPPTRPRTRTPSNPSPNALQQLIPHTDYHFVHRPSPAASLAPSPTHSYASRPGNGFSTFLREYRQQMSLDDAFGVDIEDGDDGPPSSLHSSWQGSLTYRDGCCSSIHTHVQDLVGGFSDEEPLIFKEYDEDEEDDCDDGESDGESFRCKTAAEIERAWEAREAELARDLRAGRARVA</sequence>
<evidence type="ECO:0000313" key="1">
    <source>
        <dbReference type="EMBL" id="PRQ73694.1"/>
    </source>
</evidence>